<protein>
    <submittedName>
        <fullName evidence="1">Uncharacterized protein</fullName>
    </submittedName>
</protein>
<gene>
    <name evidence="1" type="ORF">L1987_53599</name>
</gene>
<dbReference type="EMBL" id="CM042034">
    <property type="protein sequence ID" value="KAI3763149.1"/>
    <property type="molecule type" value="Genomic_DNA"/>
</dbReference>
<name>A0ACB9EVT1_9ASTR</name>
<sequence length="72" mass="8187">MKKWWDWLEPWLNTPNHFPLKLQGNRSSSSACGSADVLEELGVAIELDPEVCEQGRNWFYDVSCIPSCNANC</sequence>
<dbReference type="Proteomes" id="UP001056120">
    <property type="component" value="Linkage Group LG17"/>
</dbReference>
<evidence type="ECO:0000313" key="1">
    <source>
        <dbReference type="EMBL" id="KAI3763149.1"/>
    </source>
</evidence>
<keyword evidence="2" id="KW-1185">Reference proteome</keyword>
<accession>A0ACB9EVT1</accession>
<organism evidence="1 2">
    <name type="scientific">Smallanthus sonchifolius</name>
    <dbReference type="NCBI Taxonomy" id="185202"/>
    <lineage>
        <taxon>Eukaryota</taxon>
        <taxon>Viridiplantae</taxon>
        <taxon>Streptophyta</taxon>
        <taxon>Embryophyta</taxon>
        <taxon>Tracheophyta</taxon>
        <taxon>Spermatophyta</taxon>
        <taxon>Magnoliopsida</taxon>
        <taxon>eudicotyledons</taxon>
        <taxon>Gunneridae</taxon>
        <taxon>Pentapetalae</taxon>
        <taxon>asterids</taxon>
        <taxon>campanulids</taxon>
        <taxon>Asterales</taxon>
        <taxon>Asteraceae</taxon>
        <taxon>Asteroideae</taxon>
        <taxon>Heliantheae alliance</taxon>
        <taxon>Millerieae</taxon>
        <taxon>Smallanthus</taxon>
    </lineage>
</organism>
<reference evidence="1 2" key="2">
    <citation type="journal article" date="2022" name="Mol. Ecol. Resour.">
        <title>The genomes of chicory, endive, great burdock and yacon provide insights into Asteraceae paleo-polyploidization history and plant inulin production.</title>
        <authorList>
            <person name="Fan W."/>
            <person name="Wang S."/>
            <person name="Wang H."/>
            <person name="Wang A."/>
            <person name="Jiang F."/>
            <person name="Liu H."/>
            <person name="Zhao H."/>
            <person name="Xu D."/>
            <person name="Zhang Y."/>
        </authorList>
    </citation>
    <scope>NUCLEOTIDE SEQUENCE [LARGE SCALE GENOMIC DNA]</scope>
    <source>
        <strain evidence="2">cv. Yunnan</strain>
        <tissue evidence="1">Leaves</tissue>
    </source>
</reference>
<reference evidence="2" key="1">
    <citation type="journal article" date="2022" name="Mol. Ecol. Resour.">
        <title>The genomes of chicory, endive, great burdock and yacon provide insights into Asteraceae palaeo-polyploidization history and plant inulin production.</title>
        <authorList>
            <person name="Fan W."/>
            <person name="Wang S."/>
            <person name="Wang H."/>
            <person name="Wang A."/>
            <person name="Jiang F."/>
            <person name="Liu H."/>
            <person name="Zhao H."/>
            <person name="Xu D."/>
            <person name="Zhang Y."/>
        </authorList>
    </citation>
    <scope>NUCLEOTIDE SEQUENCE [LARGE SCALE GENOMIC DNA]</scope>
    <source>
        <strain evidence="2">cv. Yunnan</strain>
    </source>
</reference>
<evidence type="ECO:0000313" key="2">
    <source>
        <dbReference type="Proteomes" id="UP001056120"/>
    </source>
</evidence>
<proteinExistence type="predicted"/>
<comment type="caution">
    <text evidence="1">The sequence shown here is derived from an EMBL/GenBank/DDBJ whole genome shotgun (WGS) entry which is preliminary data.</text>
</comment>